<reference evidence="4 5" key="1">
    <citation type="submission" date="2018-03" db="EMBL/GenBank/DDBJ databases">
        <title>Genomic Encyclopedia of Archaeal and Bacterial Type Strains, Phase II (KMG-II): from individual species to whole genera.</title>
        <authorList>
            <person name="Goeker M."/>
        </authorList>
    </citation>
    <scope>NUCLEOTIDE SEQUENCE [LARGE SCALE GENOMIC DNA]</scope>
    <source>
        <strain evidence="4 5">DSM 24859</strain>
    </source>
</reference>
<dbReference type="PANTHER" id="PTHR43877">
    <property type="entry name" value="AMINOALKYLPHOSPHONATE N-ACETYLTRANSFERASE-RELATED-RELATED"/>
    <property type="match status" value="1"/>
</dbReference>
<dbReference type="PANTHER" id="PTHR43877:SF2">
    <property type="entry name" value="AMINOALKYLPHOSPHONATE N-ACETYLTRANSFERASE-RELATED"/>
    <property type="match status" value="1"/>
</dbReference>
<evidence type="ECO:0000313" key="5">
    <source>
        <dbReference type="Proteomes" id="UP000240971"/>
    </source>
</evidence>
<comment type="caution">
    <text evidence="4">The sequence shown here is derived from an EMBL/GenBank/DDBJ whole genome shotgun (WGS) entry which is preliminary data.</text>
</comment>
<dbReference type="AlphaFoldDB" id="A0A2P8HPX2"/>
<evidence type="ECO:0000256" key="2">
    <source>
        <dbReference type="ARBA" id="ARBA00023315"/>
    </source>
</evidence>
<dbReference type="EMBL" id="PYAW01000002">
    <property type="protein sequence ID" value="PSL48269.1"/>
    <property type="molecule type" value="Genomic_DNA"/>
</dbReference>
<evidence type="ECO:0000259" key="3">
    <source>
        <dbReference type="PROSITE" id="PS51186"/>
    </source>
</evidence>
<dbReference type="InterPro" id="IPR050832">
    <property type="entry name" value="Bact_Acetyltransf"/>
</dbReference>
<dbReference type="InterPro" id="IPR016181">
    <property type="entry name" value="Acyl_CoA_acyltransferase"/>
</dbReference>
<protein>
    <submittedName>
        <fullName evidence="4">Acetyltransferase (GNAT) family protein</fullName>
    </submittedName>
</protein>
<feature type="domain" description="N-acetyltransferase" evidence="3">
    <location>
        <begin position="1"/>
        <end position="148"/>
    </location>
</feature>
<dbReference type="GO" id="GO:0016747">
    <property type="term" value="F:acyltransferase activity, transferring groups other than amino-acyl groups"/>
    <property type="evidence" value="ECO:0007669"/>
    <property type="project" value="InterPro"/>
</dbReference>
<evidence type="ECO:0000313" key="4">
    <source>
        <dbReference type="EMBL" id="PSL48269.1"/>
    </source>
</evidence>
<dbReference type="CDD" id="cd04301">
    <property type="entry name" value="NAT_SF"/>
    <property type="match status" value="1"/>
</dbReference>
<keyword evidence="2" id="KW-0012">Acyltransferase</keyword>
<dbReference type="RefSeq" id="WP_106528660.1">
    <property type="nucleotide sequence ID" value="NZ_PYAW01000002.1"/>
</dbReference>
<dbReference type="OrthoDB" id="9792929at2"/>
<dbReference type="SUPFAM" id="SSF55729">
    <property type="entry name" value="Acyl-CoA N-acyltransferases (Nat)"/>
    <property type="match status" value="1"/>
</dbReference>
<name>A0A2P8HPX2_CHINA</name>
<dbReference type="PROSITE" id="PS51186">
    <property type="entry name" value="GNAT"/>
    <property type="match status" value="1"/>
</dbReference>
<dbReference type="Pfam" id="PF00583">
    <property type="entry name" value="Acetyltransf_1"/>
    <property type="match status" value="1"/>
</dbReference>
<keyword evidence="5" id="KW-1185">Reference proteome</keyword>
<gene>
    <name evidence="4" type="ORF">CLV51_1021134</name>
</gene>
<dbReference type="Proteomes" id="UP000240971">
    <property type="component" value="Unassembled WGS sequence"/>
</dbReference>
<accession>A0A2P8HPX2</accession>
<dbReference type="InterPro" id="IPR000182">
    <property type="entry name" value="GNAT_dom"/>
</dbReference>
<organism evidence="4 5">
    <name type="scientific">Chitinophaga niastensis</name>
    <dbReference type="NCBI Taxonomy" id="536980"/>
    <lineage>
        <taxon>Bacteria</taxon>
        <taxon>Pseudomonadati</taxon>
        <taxon>Bacteroidota</taxon>
        <taxon>Chitinophagia</taxon>
        <taxon>Chitinophagales</taxon>
        <taxon>Chitinophagaceae</taxon>
        <taxon>Chitinophaga</taxon>
    </lineage>
</organism>
<sequence length="148" mass="16683">MEVIQATELHTNEVAVLFDAYRSYYDQAPDFKGALAFITERIENKDSNIFVALLGEEIIGFTQLYPIFTSVGMKRGWLLNDLYVLEEHRGIGAGKALIAAAAAHGRKTNAAWLMLQTYVANTGAQALYEREGFIKDTNSYYYYLPLNK</sequence>
<evidence type="ECO:0000256" key="1">
    <source>
        <dbReference type="ARBA" id="ARBA00022679"/>
    </source>
</evidence>
<dbReference type="Gene3D" id="3.40.630.30">
    <property type="match status" value="1"/>
</dbReference>
<keyword evidence="1 4" id="KW-0808">Transferase</keyword>
<proteinExistence type="predicted"/>